<name>A0A9P0CS53_9CUCU</name>
<keyword evidence="2" id="KW-1185">Reference proteome</keyword>
<accession>A0A9P0CS53</accession>
<dbReference type="EMBL" id="OV651815">
    <property type="protein sequence ID" value="CAH1108477.1"/>
    <property type="molecule type" value="Genomic_DNA"/>
</dbReference>
<dbReference type="Proteomes" id="UP001153636">
    <property type="component" value="Chromosome 3"/>
</dbReference>
<dbReference type="AlphaFoldDB" id="A0A9P0CS53"/>
<proteinExistence type="predicted"/>
<evidence type="ECO:0000313" key="1">
    <source>
        <dbReference type="EMBL" id="CAH1108477.1"/>
    </source>
</evidence>
<dbReference type="OrthoDB" id="6774094at2759"/>
<evidence type="ECO:0000313" key="2">
    <source>
        <dbReference type="Proteomes" id="UP001153636"/>
    </source>
</evidence>
<sequence length="204" mass="24166">MHCCAQALYPIVSYFKMASEAVAVTMSNKRKLKHPRTYKRNVIKKSNIEGTEYTNYGEKLDPVKTICQTSNCYKIKLCLEKVILAERQSMLYVFHSLSSKNKQDLNLQRLIEFKPIKRRRPRVKENQQESKLRQACFEYFVMKNNSRIKVCRKAFAQLHRISEKRILRITQLLVKAETPKNERGKNPKIHCIPKLVRHQIYDHI</sequence>
<reference evidence="1" key="1">
    <citation type="submission" date="2022-01" db="EMBL/GenBank/DDBJ databases">
        <authorList>
            <person name="King R."/>
        </authorList>
    </citation>
    <scope>NUCLEOTIDE SEQUENCE</scope>
</reference>
<protein>
    <submittedName>
        <fullName evidence="1">Uncharacterized protein</fullName>
    </submittedName>
</protein>
<gene>
    <name evidence="1" type="ORF">PSYICH_LOCUS8855</name>
</gene>
<organism evidence="1 2">
    <name type="scientific">Psylliodes chrysocephalus</name>
    <dbReference type="NCBI Taxonomy" id="3402493"/>
    <lineage>
        <taxon>Eukaryota</taxon>
        <taxon>Metazoa</taxon>
        <taxon>Ecdysozoa</taxon>
        <taxon>Arthropoda</taxon>
        <taxon>Hexapoda</taxon>
        <taxon>Insecta</taxon>
        <taxon>Pterygota</taxon>
        <taxon>Neoptera</taxon>
        <taxon>Endopterygota</taxon>
        <taxon>Coleoptera</taxon>
        <taxon>Polyphaga</taxon>
        <taxon>Cucujiformia</taxon>
        <taxon>Chrysomeloidea</taxon>
        <taxon>Chrysomelidae</taxon>
        <taxon>Galerucinae</taxon>
        <taxon>Alticini</taxon>
        <taxon>Psylliodes</taxon>
    </lineage>
</organism>